<dbReference type="GeneID" id="123055917"/>
<dbReference type="Gramene" id="TraesCS2D03G0990900.1">
    <property type="protein sequence ID" value="TraesCS2D03G0990900.1.CDS1"/>
    <property type="gene ID" value="TraesCS2D03G0990900"/>
</dbReference>
<keyword evidence="3" id="KW-1185">Reference proteome</keyword>
<dbReference type="Gramene" id="TraesCS2D02G441600.1">
    <property type="protein sequence ID" value="TraesCS2D02G441600.1.cds1"/>
    <property type="gene ID" value="TraesCS2D02G441600"/>
</dbReference>
<dbReference type="Gramene" id="TraesPARA_EIv1.0_0732350.1">
    <property type="protein sequence ID" value="TraesPARA_EIv1.0_0732350.1.CDS1"/>
    <property type="gene ID" value="TraesPARA_EIv1.0_0732350"/>
</dbReference>
<dbReference type="Pfam" id="PF07734">
    <property type="entry name" value="FBA_1"/>
    <property type="match status" value="1"/>
</dbReference>
<protein>
    <recommendedName>
        <fullName evidence="1">F-box domain-containing protein</fullName>
    </recommendedName>
</protein>
<accession>A0A3B6DJC1</accession>
<dbReference type="Proteomes" id="UP000019116">
    <property type="component" value="Chromosome 2D"/>
</dbReference>
<dbReference type="CDD" id="cd22157">
    <property type="entry name" value="F-box_AtFBW1-like"/>
    <property type="match status" value="1"/>
</dbReference>
<reference evidence="2" key="1">
    <citation type="submission" date="2018-08" db="EMBL/GenBank/DDBJ databases">
        <authorList>
            <person name="Rossello M."/>
        </authorList>
    </citation>
    <scope>NUCLEOTIDE SEQUENCE [LARGE SCALE GENOMIC DNA]</scope>
    <source>
        <strain evidence="2">cv. Chinese Spring</strain>
    </source>
</reference>
<dbReference type="InterPro" id="IPR017451">
    <property type="entry name" value="F-box-assoc_interact_dom"/>
</dbReference>
<dbReference type="Gramene" id="TraesJAG2D03G01262380.1">
    <property type="protein sequence ID" value="TraesJAG2D03G01262380.1.CDS1"/>
    <property type="gene ID" value="TraesJAG2D03G01262380"/>
</dbReference>
<evidence type="ECO:0000259" key="1">
    <source>
        <dbReference type="PROSITE" id="PS50181"/>
    </source>
</evidence>
<dbReference type="Gramene" id="TraesCLE_scaffold_005431_01G000200.1">
    <property type="protein sequence ID" value="TraesCLE_scaffold_005431_01G000200.1"/>
    <property type="gene ID" value="TraesCLE_scaffold_005431_01G000200"/>
</dbReference>
<name>A0A3B6DJC1_WHEAT</name>
<dbReference type="Gramene" id="TraesCAD_scaffold_064798_01G000100.1">
    <property type="protein sequence ID" value="TraesCAD_scaffold_064798_01G000100.1"/>
    <property type="gene ID" value="TraesCAD_scaffold_064798_01G000100"/>
</dbReference>
<dbReference type="InterPro" id="IPR006527">
    <property type="entry name" value="F-box-assoc_dom_typ1"/>
</dbReference>
<dbReference type="Gramene" id="TraesKAR2D01G0399930.1">
    <property type="protein sequence ID" value="cds.TraesKAR2D01G0399930.1"/>
    <property type="gene ID" value="TraesKAR2D01G0399930"/>
</dbReference>
<dbReference type="SMART" id="SM00256">
    <property type="entry name" value="FBOX"/>
    <property type="match status" value="1"/>
</dbReference>
<dbReference type="Gramene" id="TraesROB_scaffold_065133_01G000100.1">
    <property type="protein sequence ID" value="TraesROB_scaffold_065133_01G000100.1"/>
    <property type="gene ID" value="TraesROB_scaffold_065133_01G000100"/>
</dbReference>
<dbReference type="Gramene" id="TraesRN2D0101046800.1">
    <property type="protein sequence ID" value="TraesRN2D0101046800.1"/>
    <property type="gene ID" value="TraesRN2D0101046800"/>
</dbReference>
<proteinExistence type="predicted"/>
<reference evidence="2" key="2">
    <citation type="submission" date="2018-10" db="UniProtKB">
        <authorList>
            <consortium name="EnsemblPlants"/>
        </authorList>
    </citation>
    <scope>IDENTIFICATION</scope>
</reference>
<dbReference type="EnsemblPlants" id="TraesCS2D02G441600.1">
    <property type="protein sequence ID" value="TraesCS2D02G441600.1.cds1"/>
    <property type="gene ID" value="TraesCS2D02G441600"/>
</dbReference>
<sequence length="406" mass="45970">MHDETATTKTKTSIPYLPDELVSEILPRIPVEPLLRFRSVCKAWRGIIDEDSFHREHLRYQTSSLLVAPWIGENDDDGPFASSTGEVTAAGFYQWDGKQQDAATLVHAMPNYHNKMEALHSMAHCDGLVLLPADDTVHVVNPATRRTITLPPTPNAIFRGPHQAFGLGHDPRSNTYKVARLYVHRDRCTPGGDTVRMGVCTIGKGLCWRDAAVSPPPHHFMPRRTATFFKGSLLWIVKQVVPHGSPAAPSFIRFRLEDESFRIVRAPPCTPKLDYEASSLTELRGELCVCAPRAAYDHAVFEMWMCGDLDDGVNPPRWDLRRVITGPFLFRSFIPKIATADAVVIHFQEDSLYYCNLQTPVFNMKDVIEMGHLRYHHLDTDKFVEYTRKIVANFYVISYVPSLVRI</sequence>
<dbReference type="STRING" id="4565.A0A3B6DJC1"/>
<organism evidence="2">
    <name type="scientific">Triticum aestivum</name>
    <name type="common">Wheat</name>
    <dbReference type="NCBI Taxonomy" id="4565"/>
    <lineage>
        <taxon>Eukaryota</taxon>
        <taxon>Viridiplantae</taxon>
        <taxon>Streptophyta</taxon>
        <taxon>Embryophyta</taxon>
        <taxon>Tracheophyta</taxon>
        <taxon>Spermatophyta</taxon>
        <taxon>Magnoliopsida</taxon>
        <taxon>Liliopsida</taxon>
        <taxon>Poales</taxon>
        <taxon>Poaceae</taxon>
        <taxon>BOP clade</taxon>
        <taxon>Pooideae</taxon>
        <taxon>Triticodae</taxon>
        <taxon>Triticeae</taxon>
        <taxon>Triticinae</taxon>
        <taxon>Triticum</taxon>
    </lineage>
</organism>
<dbReference type="Gramene" id="TraesWEE_scaffold_089320_01G000200.1">
    <property type="protein sequence ID" value="TraesWEE_scaffold_089320_01G000200.1"/>
    <property type="gene ID" value="TraesWEE_scaffold_089320_01G000200"/>
</dbReference>
<evidence type="ECO:0000313" key="2">
    <source>
        <dbReference type="EnsemblPlants" id="TraesCS2D02G441600.1.cds1"/>
    </source>
</evidence>
<dbReference type="InterPro" id="IPR050796">
    <property type="entry name" value="SCF_F-box_component"/>
</dbReference>
<dbReference type="RefSeq" id="XP_044335661.1">
    <property type="nucleotide sequence ID" value="XM_044479726.1"/>
</dbReference>
<gene>
    <name evidence="2" type="primary">LOC123055917</name>
</gene>
<dbReference type="Gramene" id="TraesLAC2D03G01208120.1">
    <property type="protein sequence ID" value="TraesLAC2D03G01208120.1.CDS1"/>
    <property type="gene ID" value="TraesLAC2D03G01208120"/>
</dbReference>
<dbReference type="AlphaFoldDB" id="A0A3B6DJC1"/>
<dbReference type="SUPFAM" id="SSF81383">
    <property type="entry name" value="F-box domain"/>
    <property type="match status" value="1"/>
</dbReference>
<evidence type="ECO:0000313" key="3">
    <source>
        <dbReference type="Proteomes" id="UP000019116"/>
    </source>
</evidence>
<feature type="domain" description="F-box" evidence="1">
    <location>
        <begin position="11"/>
        <end position="57"/>
    </location>
</feature>
<dbReference type="Gene3D" id="1.20.1280.50">
    <property type="match status" value="1"/>
</dbReference>
<dbReference type="Gramene" id="TraesARI2D03G01272990.1">
    <property type="protein sequence ID" value="TraesARI2D03G01272990.1.CDS1"/>
    <property type="gene ID" value="TraesARI2D03G01272990"/>
</dbReference>
<dbReference type="PANTHER" id="PTHR31672:SF13">
    <property type="entry name" value="F-BOX PROTEIN CPR30-LIKE"/>
    <property type="match status" value="1"/>
</dbReference>
<dbReference type="InterPro" id="IPR001810">
    <property type="entry name" value="F-box_dom"/>
</dbReference>
<dbReference type="Gramene" id="TraesSYM2D03G01272210.1">
    <property type="protein sequence ID" value="TraesSYM2D03G01272210.1.CDS1"/>
    <property type="gene ID" value="TraesSYM2D03G01272210"/>
</dbReference>
<dbReference type="Gramene" id="TraesMAC2D03G01254610.1">
    <property type="protein sequence ID" value="TraesMAC2D03G01254610.1.CDS1"/>
    <property type="gene ID" value="TraesMAC2D03G01254610"/>
</dbReference>
<dbReference type="OMA" id="CAPRAAY"/>
<dbReference type="Gramene" id="TraesSTA2D03G01245410.1">
    <property type="protein sequence ID" value="TraesSTA2D03G01245410.1.CDS1"/>
    <property type="gene ID" value="TraesSTA2D03G01245410"/>
</dbReference>
<dbReference type="PANTHER" id="PTHR31672">
    <property type="entry name" value="BNACNNG10540D PROTEIN"/>
    <property type="match status" value="1"/>
</dbReference>
<dbReference type="Gramene" id="TraesLDM2D03G01257580.1">
    <property type="protein sequence ID" value="TraesLDM2D03G01257580.1.CDS1"/>
    <property type="gene ID" value="TraesLDM2D03G01257580"/>
</dbReference>
<dbReference type="PROSITE" id="PS50181">
    <property type="entry name" value="FBOX"/>
    <property type="match status" value="1"/>
</dbReference>
<dbReference type="Gramene" id="TraesJUL2D03G01264420.1">
    <property type="protein sequence ID" value="TraesJUL2D03G01264420.1.CDS1"/>
    <property type="gene ID" value="TraesJUL2D03G01264420"/>
</dbReference>
<dbReference type="Pfam" id="PF12937">
    <property type="entry name" value="F-box-like"/>
    <property type="match status" value="1"/>
</dbReference>
<dbReference type="Gramene" id="TraesNOR2D03G01273030.1">
    <property type="protein sequence ID" value="TraesNOR2D03G01273030.1.CDS1"/>
    <property type="gene ID" value="TraesNOR2D03G01273030"/>
</dbReference>
<dbReference type="OrthoDB" id="601353at2759"/>
<dbReference type="NCBIfam" id="TIGR01640">
    <property type="entry name" value="F_box_assoc_1"/>
    <property type="match status" value="1"/>
</dbReference>
<dbReference type="InterPro" id="IPR036047">
    <property type="entry name" value="F-box-like_dom_sf"/>
</dbReference>